<accession>A0ABY8BF07</accession>
<dbReference type="CDD" id="cd06588">
    <property type="entry name" value="PhnB_like"/>
    <property type="match status" value="1"/>
</dbReference>
<dbReference type="InterPro" id="IPR009725">
    <property type="entry name" value="3_dmu_93_MTrfase"/>
</dbReference>
<dbReference type="Pfam" id="PF06983">
    <property type="entry name" value="3-dmu-9_3-mt"/>
    <property type="match status" value="1"/>
</dbReference>
<dbReference type="PANTHER" id="PTHR33990">
    <property type="entry name" value="PROTEIN YJDN-RELATED"/>
    <property type="match status" value="1"/>
</dbReference>
<dbReference type="Gene3D" id="3.10.180.10">
    <property type="entry name" value="2,3-Dihydroxybiphenyl 1,2-Dioxygenase, domain 1"/>
    <property type="match status" value="1"/>
</dbReference>
<dbReference type="PIRSF" id="PIRSF021700">
    <property type="entry name" value="3_dmu_93_MTrfase"/>
    <property type="match status" value="1"/>
</dbReference>
<dbReference type="InterPro" id="IPR029068">
    <property type="entry name" value="Glyas_Bleomycin-R_OHBP_Dase"/>
</dbReference>
<proteinExistence type="predicted"/>
<evidence type="ECO:0000313" key="3">
    <source>
        <dbReference type="Proteomes" id="UP001216510"/>
    </source>
</evidence>
<evidence type="ECO:0000259" key="1">
    <source>
        <dbReference type="Pfam" id="PF06983"/>
    </source>
</evidence>
<keyword evidence="3" id="KW-1185">Reference proteome</keyword>
<sequence>MAQLSKITPCLWFDSEGEGAARFYASVFPDGRITNVLRYSAAGQEHHGREPGSVMLVTFELAGQSFTALNGGPVFRFSEAISLMILCDTQAEIDHYWARLGEGGDPSAQACGWLKDKYGLSWQVAPTMFPKLYADEHSPGAQRAMLAMMGMKKLDIAALQAAYDGR</sequence>
<dbReference type="InterPro" id="IPR028973">
    <property type="entry name" value="PhnB-like"/>
</dbReference>
<dbReference type="SUPFAM" id="SSF54593">
    <property type="entry name" value="Glyoxalase/Bleomycin resistance protein/Dihydroxybiphenyl dioxygenase"/>
    <property type="match status" value="1"/>
</dbReference>
<dbReference type="RefSeq" id="WP_277417176.1">
    <property type="nucleotide sequence ID" value="NZ_CP119083.1"/>
</dbReference>
<evidence type="ECO:0000313" key="2">
    <source>
        <dbReference type="EMBL" id="WEF34500.1"/>
    </source>
</evidence>
<name>A0ABY8BF07_9BURK</name>
<reference evidence="2 3" key="1">
    <citation type="submission" date="2023-02" db="EMBL/GenBank/DDBJ databases">
        <title>Gemone sequence of Telluria chitinolytica ACM 3522T.</title>
        <authorList>
            <person name="Frediansyah A."/>
            <person name="Miess H."/>
            <person name="Gross H."/>
        </authorList>
    </citation>
    <scope>NUCLEOTIDE SEQUENCE [LARGE SCALE GENOMIC DNA]</scope>
    <source>
        <strain evidence="2 3">ACM 3522</strain>
    </source>
</reference>
<dbReference type="EMBL" id="CP119083">
    <property type="protein sequence ID" value="WEF34500.1"/>
    <property type="molecule type" value="Genomic_DNA"/>
</dbReference>
<protein>
    <submittedName>
        <fullName evidence="2">VOC family protein</fullName>
    </submittedName>
</protein>
<feature type="domain" description="PhnB-like" evidence="1">
    <location>
        <begin position="6"/>
        <end position="124"/>
    </location>
</feature>
<dbReference type="Proteomes" id="UP001216510">
    <property type="component" value="Chromosome"/>
</dbReference>
<gene>
    <name evidence="2" type="ORF">PX653_06960</name>
</gene>
<dbReference type="PANTHER" id="PTHR33990:SF2">
    <property type="entry name" value="PHNB-LIKE DOMAIN-CONTAINING PROTEIN"/>
    <property type="match status" value="1"/>
</dbReference>
<organism evidence="2 3">
    <name type="scientific">Pseudoduganella chitinolytica</name>
    <dbReference type="NCBI Taxonomy" id="34070"/>
    <lineage>
        <taxon>Bacteria</taxon>
        <taxon>Pseudomonadati</taxon>
        <taxon>Pseudomonadota</taxon>
        <taxon>Betaproteobacteria</taxon>
        <taxon>Burkholderiales</taxon>
        <taxon>Oxalobacteraceae</taxon>
        <taxon>Telluria group</taxon>
        <taxon>Pseudoduganella</taxon>
    </lineage>
</organism>